<evidence type="ECO:0000313" key="8">
    <source>
        <dbReference type="EMBL" id="CDW78140.1"/>
    </source>
</evidence>
<reference evidence="8 9" key="1">
    <citation type="submission" date="2014-06" db="EMBL/GenBank/DDBJ databases">
        <authorList>
            <person name="Swart Estienne"/>
        </authorList>
    </citation>
    <scope>NUCLEOTIDE SEQUENCE [LARGE SCALE GENOMIC DNA]</scope>
    <source>
        <strain evidence="8 9">130c</strain>
    </source>
</reference>
<dbReference type="Proteomes" id="UP000039865">
    <property type="component" value="Unassembled WGS sequence"/>
</dbReference>
<evidence type="ECO:0000256" key="5">
    <source>
        <dbReference type="PROSITE-ProRule" id="PRU01371"/>
    </source>
</evidence>
<keyword evidence="1" id="KW-0479">Metal-binding</keyword>
<evidence type="ECO:0000313" key="9">
    <source>
        <dbReference type="Proteomes" id="UP000039865"/>
    </source>
</evidence>
<feature type="compositionally biased region" description="Basic and acidic residues" evidence="6">
    <location>
        <begin position="18"/>
        <end position="32"/>
    </location>
</feature>
<dbReference type="GO" id="GO:0008270">
    <property type="term" value="F:zinc ion binding"/>
    <property type="evidence" value="ECO:0007669"/>
    <property type="project" value="UniProtKB-KW"/>
</dbReference>
<gene>
    <name evidence="8" type="primary">Contig9695.g10369</name>
    <name evidence="8" type="ORF">STYLEM_7111</name>
</gene>
<dbReference type="PANTHER" id="PTHR13555:SF36">
    <property type="entry name" value="ZINC FINGER C2HC DOMAIN-CONTAINING PROTEIN 1B"/>
    <property type="match status" value="1"/>
</dbReference>
<dbReference type="OrthoDB" id="448502at2759"/>
<feature type="region of interest" description="Disordered" evidence="6">
    <location>
        <begin position="536"/>
        <end position="583"/>
    </location>
</feature>
<proteinExistence type="predicted"/>
<evidence type="ECO:0000256" key="3">
    <source>
        <dbReference type="ARBA" id="ARBA00022771"/>
    </source>
</evidence>
<dbReference type="PANTHER" id="PTHR13555">
    <property type="entry name" value="C2H2 ZINC FINGER CGI-62-RELATED"/>
    <property type="match status" value="1"/>
</dbReference>
<feature type="compositionally biased region" description="Low complexity" evidence="6">
    <location>
        <begin position="572"/>
        <end position="583"/>
    </location>
</feature>
<name>A0A078A7B3_STYLE</name>
<feature type="compositionally biased region" description="Low complexity" evidence="6">
    <location>
        <begin position="647"/>
        <end position="661"/>
    </location>
</feature>
<feature type="domain" description="C2HC/C3H-type" evidence="7">
    <location>
        <begin position="616"/>
        <end position="645"/>
    </location>
</feature>
<organism evidence="8 9">
    <name type="scientific">Stylonychia lemnae</name>
    <name type="common">Ciliate</name>
    <dbReference type="NCBI Taxonomy" id="5949"/>
    <lineage>
        <taxon>Eukaryota</taxon>
        <taxon>Sar</taxon>
        <taxon>Alveolata</taxon>
        <taxon>Ciliophora</taxon>
        <taxon>Intramacronucleata</taxon>
        <taxon>Spirotrichea</taxon>
        <taxon>Stichotrichia</taxon>
        <taxon>Sporadotrichida</taxon>
        <taxon>Oxytrichidae</taxon>
        <taxon>Stylonychinae</taxon>
        <taxon>Stylonychia</taxon>
    </lineage>
</organism>
<evidence type="ECO:0000256" key="6">
    <source>
        <dbReference type="SAM" id="MobiDB-lite"/>
    </source>
</evidence>
<evidence type="ECO:0000259" key="7">
    <source>
        <dbReference type="PROSITE" id="PS52027"/>
    </source>
</evidence>
<feature type="region of interest" description="Disordered" evidence="6">
    <location>
        <begin position="427"/>
        <end position="498"/>
    </location>
</feature>
<feature type="compositionally biased region" description="Basic and acidic residues" evidence="6">
    <location>
        <begin position="536"/>
        <end position="546"/>
    </location>
</feature>
<evidence type="ECO:0000256" key="2">
    <source>
        <dbReference type="ARBA" id="ARBA00022737"/>
    </source>
</evidence>
<feature type="region of interest" description="Disordered" evidence="6">
    <location>
        <begin position="135"/>
        <end position="175"/>
    </location>
</feature>
<feature type="compositionally biased region" description="Polar residues" evidence="6">
    <location>
        <begin position="158"/>
        <end position="175"/>
    </location>
</feature>
<feature type="compositionally biased region" description="Polar residues" evidence="6">
    <location>
        <begin position="459"/>
        <end position="475"/>
    </location>
</feature>
<keyword evidence="4" id="KW-0862">Zinc</keyword>
<evidence type="ECO:0000256" key="1">
    <source>
        <dbReference type="ARBA" id="ARBA00022723"/>
    </source>
</evidence>
<accession>A0A078A7B3</accession>
<feature type="compositionally biased region" description="Acidic residues" evidence="6">
    <location>
        <begin position="447"/>
        <end position="458"/>
    </location>
</feature>
<feature type="compositionally biased region" description="Polar residues" evidence="6">
    <location>
        <begin position="290"/>
        <end position="339"/>
    </location>
</feature>
<protein>
    <recommendedName>
        <fullName evidence="7">C2HC/C3H-type domain-containing protein</fullName>
    </recommendedName>
</protein>
<feature type="compositionally biased region" description="Polar residues" evidence="6">
    <location>
        <begin position="349"/>
        <end position="381"/>
    </location>
</feature>
<feature type="compositionally biased region" description="Polar residues" evidence="6">
    <location>
        <begin position="662"/>
        <end position="671"/>
    </location>
</feature>
<sequence>MTQKGIDGATDYAKKRKDQIENSKKLREERKQGTSLLKNAGDFMLKTQNGQGQSRPDATSTSGFSHMNGAGGLQTASTSISGGFSGFQKYNQEAPGVSTSQYGRGFPASNNLSNISGKGVQSTGNFASNQFMGAQGNAGRQQMGPQTNLYDDPPLGNQMRTQENYYNPQSNRQRNMQQVAQSISYDSYNNPQGINQPQNYTMQGFNQGAQASYTSSSGFNRQPGNNGMQPPLSLHSNSQFKSERQPSYSREDLMAARSNLQLLKKRMGSKQPMNRDRAQSYNNNDDDGTYDQNQNSNSNLGRAPRGNSQYGNIPKPNNTSRPTSGLSHNNPDNTGYQNRNFRKAFNPGDNDSQGNSIQRSESYENLDNLSNNGINLPNDQNRFGGVGVNSQKKIPQKISEYDPTQRSNNQPARKINQNQILQQNTYEKQSYSKQQTQKQSYNNKYQDEEEEEDDEEADTYNNRGGQGNSKSNNANKGLDKFSQEQPDEYPQDEGERIECPTCGRKFVEQALVKHAKVCKKVFVQKRKVFDIKKQRQIEDEAKDDYGSYKPPTKKQNNQQSKKPLAQEDQPIKQSKAAKWKAQSEMFRQAMRATKGNDTAGGDSCNVQQPQAQQYDDRTECQFCNRKFNDEAAKRHIPSCEQKFKANQMKSKAAAPQQSKQQRTTSIGFRKK</sequence>
<dbReference type="EMBL" id="CCKQ01006805">
    <property type="protein sequence ID" value="CDW78140.1"/>
    <property type="molecule type" value="Genomic_DNA"/>
</dbReference>
<dbReference type="InParanoid" id="A0A078A7B3"/>
<feature type="region of interest" description="Disordered" evidence="6">
    <location>
        <begin position="644"/>
        <end position="671"/>
    </location>
</feature>
<feature type="compositionally biased region" description="Polar residues" evidence="6">
    <location>
        <begin position="210"/>
        <end position="240"/>
    </location>
</feature>
<feature type="compositionally biased region" description="Polar residues" evidence="6">
    <location>
        <begin position="46"/>
        <end position="65"/>
    </location>
</feature>
<keyword evidence="3 5" id="KW-0863">Zinc-finger</keyword>
<feature type="domain" description="C2HC/C3H-type" evidence="7">
    <location>
        <begin position="495"/>
        <end position="524"/>
    </location>
</feature>
<feature type="compositionally biased region" description="Polar residues" evidence="6">
    <location>
        <begin position="135"/>
        <end position="149"/>
    </location>
</feature>
<dbReference type="PROSITE" id="PS52027">
    <property type="entry name" value="ZF_C2HC_C3H"/>
    <property type="match status" value="2"/>
</dbReference>
<feature type="compositionally biased region" description="Low complexity" evidence="6">
    <location>
        <begin position="428"/>
        <end position="444"/>
    </location>
</feature>
<keyword evidence="2" id="KW-0677">Repeat</keyword>
<dbReference type="InterPro" id="IPR026319">
    <property type="entry name" value="ZC2HC1A/B-like"/>
</dbReference>
<dbReference type="Pfam" id="PF13913">
    <property type="entry name" value="zf-C2HC_2"/>
    <property type="match status" value="2"/>
</dbReference>
<keyword evidence="9" id="KW-1185">Reference proteome</keyword>
<feature type="compositionally biased region" description="Basic and acidic residues" evidence="6">
    <location>
        <begin position="241"/>
        <end position="251"/>
    </location>
</feature>
<dbReference type="AlphaFoldDB" id="A0A078A7B3"/>
<feature type="compositionally biased region" description="Polar residues" evidence="6">
    <location>
        <begin position="402"/>
        <end position="415"/>
    </location>
</feature>
<feature type="region of interest" description="Disordered" evidence="6">
    <location>
        <begin position="1"/>
        <end position="67"/>
    </location>
</feature>
<dbReference type="InterPro" id="IPR049899">
    <property type="entry name" value="Znf_C2HC_C3H"/>
</dbReference>
<feature type="region of interest" description="Disordered" evidence="6">
    <location>
        <begin position="210"/>
        <end position="251"/>
    </location>
</feature>
<feature type="region of interest" description="Disordered" evidence="6">
    <location>
        <begin position="265"/>
        <end position="415"/>
    </location>
</feature>
<evidence type="ECO:0000256" key="4">
    <source>
        <dbReference type="ARBA" id="ARBA00022833"/>
    </source>
</evidence>